<dbReference type="InterPro" id="IPR001841">
    <property type="entry name" value="Znf_RING"/>
</dbReference>
<dbReference type="InterPro" id="IPR013083">
    <property type="entry name" value="Znf_RING/FYVE/PHD"/>
</dbReference>
<sequence length="473" mass="54368">MASKSLSEEDLSCPVCCEIFKDPVILRCSHSVCKDCLQSFWTTKGSRECPVCRRRSSTDQPPINLALKNLCESFIKERSQRGPAGSENICRLHSEKRQLFCLDDLQPVCLVCRDSKKHTNHKFLPLQEAAVDYKKELKTALEPLQEKLKIFKKFQMDFYHIAEHLKTQAQSTERQIKEEFEKLHQFLRDEEASRISALREEEEQKSQRMKEKIEKMSREISVLSDTVRAVEKEMRAEDASFLQNYKATLKRAQVTLQDPESLSGALLHEGKHLANLKFTVWEKMKELVQFTPVTLDPNTAHRKLILSDDLTSVIFADEEQQLPDNPERFDLSRCVLGSEGFNSGTHCWDVEVGDNTVWLLGVMTESAQKKGVIFSSSGVWCVYYINGNYKALSSPQPDTRLSVGRKLQRVRVQLDWDRGKVSFSDPLTNTHLHTFTHTFTERVFPLVYTSDISPVKLTAVQFSVSVNRLRNEK</sequence>
<protein>
    <recommendedName>
        <fullName evidence="11">Zinc-binding protein A33-like</fullName>
    </recommendedName>
</protein>
<dbReference type="InterPro" id="IPR001870">
    <property type="entry name" value="B30.2/SPRY"/>
</dbReference>
<dbReference type="InterPro" id="IPR013320">
    <property type="entry name" value="ConA-like_dom_sf"/>
</dbReference>
<evidence type="ECO:0000259" key="7">
    <source>
        <dbReference type="PROSITE" id="PS50119"/>
    </source>
</evidence>
<dbReference type="InterPro" id="IPR017907">
    <property type="entry name" value="Znf_RING_CS"/>
</dbReference>
<feature type="domain" description="B30.2/SPRY" evidence="8">
    <location>
        <begin position="273"/>
        <end position="467"/>
    </location>
</feature>
<dbReference type="InterPro" id="IPR043136">
    <property type="entry name" value="B30.2/SPRY_sf"/>
</dbReference>
<dbReference type="InterPro" id="IPR003877">
    <property type="entry name" value="SPRY_dom"/>
</dbReference>
<organism evidence="9 10">
    <name type="scientific">Pygocentrus nattereri</name>
    <name type="common">Red-bellied piranha</name>
    <dbReference type="NCBI Taxonomy" id="42514"/>
    <lineage>
        <taxon>Eukaryota</taxon>
        <taxon>Metazoa</taxon>
        <taxon>Chordata</taxon>
        <taxon>Craniata</taxon>
        <taxon>Vertebrata</taxon>
        <taxon>Euteleostomi</taxon>
        <taxon>Actinopterygii</taxon>
        <taxon>Neopterygii</taxon>
        <taxon>Teleostei</taxon>
        <taxon>Ostariophysi</taxon>
        <taxon>Characiformes</taxon>
        <taxon>Characoidei</taxon>
        <taxon>Pygocentrus</taxon>
    </lineage>
</organism>
<evidence type="ECO:0008006" key="11">
    <source>
        <dbReference type="Google" id="ProtNLM"/>
    </source>
</evidence>
<evidence type="ECO:0000256" key="4">
    <source>
        <dbReference type="PROSITE-ProRule" id="PRU00024"/>
    </source>
</evidence>
<dbReference type="Pfam" id="PF00643">
    <property type="entry name" value="zf-B_box"/>
    <property type="match status" value="1"/>
</dbReference>
<dbReference type="PROSITE" id="PS50119">
    <property type="entry name" value="ZF_BBOX"/>
    <property type="match status" value="1"/>
</dbReference>
<dbReference type="InterPro" id="IPR027370">
    <property type="entry name" value="Znf-RING_euk"/>
</dbReference>
<dbReference type="InterPro" id="IPR000315">
    <property type="entry name" value="Znf_B-box"/>
</dbReference>
<dbReference type="SMART" id="SM00589">
    <property type="entry name" value="PRY"/>
    <property type="match status" value="1"/>
</dbReference>
<keyword evidence="2 4" id="KW-0863">Zinc-finger</keyword>
<dbReference type="SMART" id="SM00449">
    <property type="entry name" value="SPRY"/>
    <property type="match status" value="1"/>
</dbReference>
<dbReference type="FunFam" id="2.60.120.920:FF:000004">
    <property type="entry name" value="Butyrophilin subfamily 1 member A1"/>
    <property type="match status" value="1"/>
</dbReference>
<keyword evidence="5" id="KW-0175">Coiled coil</keyword>
<dbReference type="Gene3D" id="2.60.120.920">
    <property type="match status" value="1"/>
</dbReference>
<evidence type="ECO:0000256" key="1">
    <source>
        <dbReference type="ARBA" id="ARBA00022723"/>
    </source>
</evidence>
<dbReference type="SMART" id="SM00184">
    <property type="entry name" value="RING"/>
    <property type="match status" value="1"/>
</dbReference>
<dbReference type="OrthoDB" id="6105938at2759"/>
<dbReference type="PRINTS" id="PR01407">
    <property type="entry name" value="BUTYPHLNCDUF"/>
</dbReference>
<dbReference type="STRING" id="42514.ENSPNAP00000018342"/>
<evidence type="ECO:0000313" key="10">
    <source>
        <dbReference type="Proteomes" id="UP001501920"/>
    </source>
</evidence>
<feature type="domain" description="B box-type" evidence="7">
    <location>
        <begin position="85"/>
        <end position="126"/>
    </location>
</feature>
<dbReference type="AlphaFoldDB" id="A0A3B4D1Y1"/>
<dbReference type="Gene3D" id="3.30.160.60">
    <property type="entry name" value="Classic Zinc Finger"/>
    <property type="match status" value="1"/>
</dbReference>
<feature type="coiled-coil region" evidence="5">
    <location>
        <begin position="162"/>
        <end position="233"/>
    </location>
</feature>
<dbReference type="PROSITE" id="PS50188">
    <property type="entry name" value="B302_SPRY"/>
    <property type="match status" value="1"/>
</dbReference>
<evidence type="ECO:0000256" key="2">
    <source>
        <dbReference type="ARBA" id="ARBA00022771"/>
    </source>
</evidence>
<keyword evidence="1" id="KW-0479">Metal-binding</keyword>
<dbReference type="PANTHER" id="PTHR24103">
    <property type="entry name" value="E3 UBIQUITIN-PROTEIN LIGASE TRIM"/>
    <property type="match status" value="1"/>
</dbReference>
<dbReference type="Pfam" id="PF00622">
    <property type="entry name" value="SPRY"/>
    <property type="match status" value="1"/>
</dbReference>
<evidence type="ECO:0000313" key="9">
    <source>
        <dbReference type="Ensembl" id="ENSPNAP00000018342.2"/>
    </source>
</evidence>
<feature type="domain" description="RING-type" evidence="6">
    <location>
        <begin position="13"/>
        <end position="53"/>
    </location>
</feature>
<proteinExistence type="predicted"/>
<dbReference type="PROSITE" id="PS50089">
    <property type="entry name" value="ZF_RING_2"/>
    <property type="match status" value="1"/>
</dbReference>
<dbReference type="Pfam" id="PF25600">
    <property type="entry name" value="TRIM_CC"/>
    <property type="match status" value="1"/>
</dbReference>
<dbReference type="Ensembl" id="ENSPNAT00000038923.2">
    <property type="protein sequence ID" value="ENSPNAP00000018342.2"/>
    <property type="gene ID" value="ENSPNAG00000024720.2"/>
</dbReference>
<dbReference type="SUPFAM" id="SSF57850">
    <property type="entry name" value="RING/U-box"/>
    <property type="match status" value="1"/>
</dbReference>
<keyword evidence="10" id="KW-1185">Reference proteome</keyword>
<evidence type="ECO:0000256" key="3">
    <source>
        <dbReference type="ARBA" id="ARBA00022833"/>
    </source>
</evidence>
<evidence type="ECO:0000259" key="6">
    <source>
        <dbReference type="PROSITE" id="PS50089"/>
    </source>
</evidence>
<reference evidence="9 10" key="1">
    <citation type="submission" date="2020-10" db="EMBL/GenBank/DDBJ databases">
        <title>Pygocentrus nattereri (red-bellied piranha) genome, fPygNat1, primary haplotype.</title>
        <authorList>
            <person name="Myers G."/>
            <person name="Meyer A."/>
            <person name="Karagic N."/>
            <person name="Pippel M."/>
            <person name="Winkler S."/>
            <person name="Tracey A."/>
            <person name="Wood J."/>
            <person name="Formenti G."/>
            <person name="Howe K."/>
            <person name="Fedrigo O."/>
            <person name="Jarvis E.D."/>
        </authorList>
    </citation>
    <scope>NUCLEOTIDE SEQUENCE [LARGE SCALE GENOMIC DNA]</scope>
</reference>
<name>A0A3B4D1Y1_PYGNA</name>
<keyword evidence="3" id="KW-0862">Zinc</keyword>
<dbReference type="Gene3D" id="3.30.40.10">
    <property type="entry name" value="Zinc/RING finger domain, C3HC4 (zinc finger)"/>
    <property type="match status" value="1"/>
</dbReference>
<dbReference type="InterPro" id="IPR058030">
    <property type="entry name" value="TRIM8/14/16/25/29/45/65_CC"/>
</dbReference>
<dbReference type="Pfam" id="PF13765">
    <property type="entry name" value="PRY"/>
    <property type="match status" value="1"/>
</dbReference>
<reference evidence="9" key="2">
    <citation type="submission" date="2025-08" db="UniProtKB">
        <authorList>
            <consortium name="Ensembl"/>
        </authorList>
    </citation>
    <scope>IDENTIFICATION</scope>
</reference>
<dbReference type="Proteomes" id="UP001501920">
    <property type="component" value="Chromosome 6"/>
</dbReference>
<evidence type="ECO:0000256" key="5">
    <source>
        <dbReference type="SAM" id="Coils"/>
    </source>
</evidence>
<dbReference type="SUPFAM" id="SSF57845">
    <property type="entry name" value="B-box zinc-binding domain"/>
    <property type="match status" value="1"/>
</dbReference>
<dbReference type="SUPFAM" id="SSF49899">
    <property type="entry name" value="Concanavalin A-like lectins/glucanases"/>
    <property type="match status" value="1"/>
</dbReference>
<dbReference type="InterPro" id="IPR050143">
    <property type="entry name" value="TRIM/RBCC"/>
</dbReference>
<dbReference type="InterPro" id="IPR006574">
    <property type="entry name" value="PRY"/>
</dbReference>
<dbReference type="InterPro" id="IPR003879">
    <property type="entry name" value="Butyrophylin_SPRY"/>
</dbReference>
<reference evidence="9" key="3">
    <citation type="submission" date="2025-09" db="UniProtKB">
        <authorList>
            <consortium name="Ensembl"/>
        </authorList>
    </citation>
    <scope>IDENTIFICATION</scope>
</reference>
<dbReference type="PROSITE" id="PS00518">
    <property type="entry name" value="ZF_RING_1"/>
    <property type="match status" value="1"/>
</dbReference>
<accession>A0A3B4D1Y1</accession>
<dbReference type="OMA" id="VETWWRD"/>
<evidence type="ECO:0000259" key="8">
    <source>
        <dbReference type="PROSITE" id="PS50188"/>
    </source>
</evidence>
<dbReference type="GeneTree" id="ENSGT00970000193390"/>
<dbReference type="CDD" id="cd12893">
    <property type="entry name" value="SPRY_PRY_TRIM35"/>
    <property type="match status" value="1"/>
</dbReference>
<dbReference type="Pfam" id="PF13445">
    <property type="entry name" value="zf-RING_UBOX"/>
    <property type="match status" value="1"/>
</dbReference>
<dbReference type="GO" id="GO:0008270">
    <property type="term" value="F:zinc ion binding"/>
    <property type="evidence" value="ECO:0007669"/>
    <property type="project" value="UniProtKB-KW"/>
</dbReference>
<dbReference type="SMART" id="SM00336">
    <property type="entry name" value="BBOX"/>
    <property type="match status" value="1"/>
</dbReference>